<dbReference type="AlphaFoldDB" id="A0A329NZA1"/>
<dbReference type="Pfam" id="PF13930">
    <property type="entry name" value="Endonuclea_NS_2"/>
    <property type="match status" value="1"/>
</dbReference>
<evidence type="ECO:0000259" key="2">
    <source>
        <dbReference type="Pfam" id="PF13930"/>
    </source>
</evidence>
<accession>A0A329NZA1</accession>
<proteinExistence type="predicted"/>
<dbReference type="InterPro" id="IPR044927">
    <property type="entry name" value="Endonuclea_NS_2"/>
</dbReference>
<feature type="domain" description="Type VII secretion system protein EssD-like" evidence="2">
    <location>
        <begin position="144"/>
        <end position="270"/>
    </location>
</feature>
<feature type="compositionally biased region" description="Polar residues" evidence="1">
    <location>
        <begin position="59"/>
        <end position="73"/>
    </location>
</feature>
<evidence type="ECO:0000256" key="1">
    <source>
        <dbReference type="SAM" id="MobiDB-lite"/>
    </source>
</evidence>
<dbReference type="Gene3D" id="3.40.570.10">
    <property type="entry name" value="Extracellular Endonuclease, subunit A"/>
    <property type="match status" value="1"/>
</dbReference>
<reference evidence="3 4" key="1">
    <citation type="submission" date="2018-04" db="EMBL/GenBank/DDBJ databases">
        <title>Aerococcus urinae genomes.</title>
        <authorList>
            <person name="Hilt E."/>
            <person name="Gilbert N.M."/>
            <person name="Thomas-White K."/>
            <person name="Putonti C."/>
            <person name="Lewis A.L."/>
            <person name="Visck K.L."/>
            <person name="Wolfe A.J."/>
        </authorList>
    </citation>
    <scope>NUCLEOTIDE SEQUENCE [LARGE SCALE GENOMIC DNA]</scope>
    <source>
        <strain evidence="3 4">UMB7480</strain>
    </source>
</reference>
<dbReference type="InterPro" id="IPR044929">
    <property type="entry name" value="DNA/RNA_non-sp_Endonuclease_sf"/>
</dbReference>
<feature type="region of interest" description="Disordered" evidence="1">
    <location>
        <begin position="59"/>
        <end position="103"/>
    </location>
</feature>
<sequence>MSWLLAILVVLLLLMSAFVLPKNRIKKKISKKDQKIISSIFVLGLVALALYLEPHQTSDPAEKVSQSQASSSNQEDKEPDQAESPFPKASQAKPSTRPSDEEVQALREEIHHSIPQVADDQPFRVVNNNVPLFTSSELELTTAYAIYGKLDFLQRVTGAEGLLGEELMPDDAREALTSVTPTGWRQKSYVNVPGGWLYNRCHLIGYQLTGENANAKNLMTGTRWFNNEGMLPIENYVAAYIEETGQHVRYRVTPVFNRFNQLASGVYMEGYSIEDQGQVQFHIFVPNRQPGITIDYLTGDSQGPAGPQESGDLGASFDLP</sequence>
<organism evidence="3 4">
    <name type="scientific">Aerococcus urinae</name>
    <dbReference type="NCBI Taxonomy" id="1376"/>
    <lineage>
        <taxon>Bacteria</taxon>
        <taxon>Bacillati</taxon>
        <taxon>Bacillota</taxon>
        <taxon>Bacilli</taxon>
        <taxon>Lactobacillales</taxon>
        <taxon>Aerococcaceae</taxon>
        <taxon>Aerococcus</taxon>
    </lineage>
</organism>
<dbReference type="Proteomes" id="UP000251923">
    <property type="component" value="Unassembled WGS sequence"/>
</dbReference>
<dbReference type="EMBL" id="QMHM01000001">
    <property type="protein sequence ID" value="RAV81468.1"/>
    <property type="molecule type" value="Genomic_DNA"/>
</dbReference>
<evidence type="ECO:0000313" key="4">
    <source>
        <dbReference type="Proteomes" id="UP000251923"/>
    </source>
</evidence>
<dbReference type="RefSeq" id="WP_111829114.1">
    <property type="nucleotide sequence ID" value="NZ_JASOKO010000015.1"/>
</dbReference>
<feature type="region of interest" description="Disordered" evidence="1">
    <location>
        <begin position="298"/>
        <end position="320"/>
    </location>
</feature>
<gene>
    <name evidence="3" type="ORF">DBT54_00930</name>
</gene>
<name>A0A329NZA1_9LACT</name>
<evidence type="ECO:0000313" key="3">
    <source>
        <dbReference type="EMBL" id="RAV81468.1"/>
    </source>
</evidence>
<comment type="caution">
    <text evidence="3">The sequence shown here is derived from an EMBL/GenBank/DDBJ whole genome shotgun (WGS) entry which is preliminary data.</text>
</comment>
<protein>
    <submittedName>
        <fullName evidence="3">DNA-entry nuclease</fullName>
    </submittedName>
</protein>